<dbReference type="InterPro" id="IPR007963">
    <property type="entry name" value="Peptidase_M61_catalytic"/>
</dbReference>
<organism evidence="3 4">
    <name type="scientific">Pseudolysobacter antarcticus</name>
    <dbReference type="NCBI Taxonomy" id="2511995"/>
    <lineage>
        <taxon>Bacteria</taxon>
        <taxon>Pseudomonadati</taxon>
        <taxon>Pseudomonadota</taxon>
        <taxon>Gammaproteobacteria</taxon>
        <taxon>Lysobacterales</taxon>
        <taxon>Rhodanobacteraceae</taxon>
        <taxon>Pseudolysobacter</taxon>
    </lineage>
</organism>
<dbReference type="InterPro" id="IPR040756">
    <property type="entry name" value="Peptidase_M61_N"/>
</dbReference>
<dbReference type="SMART" id="SM00228">
    <property type="entry name" value="PDZ"/>
    <property type="match status" value="1"/>
</dbReference>
<accession>A0A411HQ97</accession>
<dbReference type="Pfam" id="PF17899">
    <property type="entry name" value="Peptidase_M61_N"/>
    <property type="match status" value="1"/>
</dbReference>
<dbReference type="PROSITE" id="PS50106">
    <property type="entry name" value="PDZ"/>
    <property type="match status" value="1"/>
</dbReference>
<dbReference type="EMBL" id="CP035704">
    <property type="protein sequence ID" value="QBB72679.1"/>
    <property type="molecule type" value="Genomic_DNA"/>
</dbReference>
<reference evidence="3 4" key="1">
    <citation type="submission" date="2019-01" db="EMBL/GenBank/DDBJ databases">
        <title>Pseudolysobacter antarctica gen. nov., sp. nov., isolated from Fildes Peninsula, Antarctica.</title>
        <authorList>
            <person name="Wei Z."/>
            <person name="Peng F."/>
        </authorList>
    </citation>
    <scope>NUCLEOTIDE SEQUENCE [LARGE SCALE GENOMIC DNA]</scope>
    <source>
        <strain evidence="3 4">AQ6-296</strain>
    </source>
</reference>
<keyword evidence="1" id="KW-0732">Signal</keyword>
<dbReference type="Gene3D" id="1.10.390.10">
    <property type="entry name" value="Neutral Protease Domain 2"/>
    <property type="match status" value="1"/>
</dbReference>
<dbReference type="Proteomes" id="UP000291562">
    <property type="component" value="Chromosome"/>
</dbReference>
<sequence>MRFLSLSVLILAAAIGTDSAFAQSIAAPVDTAYAGNIALNVDLTDLSRRIFRVHEEIPVTAGALTLLYPQWLPGNHSPTGPIEQMVGLTITANGQRIEWRRDPFEVFAFHIDVPQGATRLILDFEFVSPLDRDEGRIVVTPEIIGLQWNTVLLYPAGHYSSQITIEPTIKLPSGWQFGTALETANAEADNTHFKPTSLEMLVDSPLFAGKYFKRFDLAPNATPPVHLDVVADAAKYLDAKPEILATHLALVQQAYKLYGAQHYAHYDLLLALSDNFSGIGLEHGQSSENGTFREYLTDAKKFAGRDLLAHEYTHSWNGKFRRPADLWTPNFNVPMRNSLLWVYEGQTQYWGNVLAARAGLLNAEQARESLALVAATFDHREGRIWRNLQDTTFQPILAYKRAMPWSNWQRMQDYYSEGQLIWLDADTKIRELSNGRRSLDDFAHAFFGVENGRVAPLTYTFDDVVKTLDGVQKFDWASFLKTRLDGHGPGAPLDGIARSGWKLVYTDKPNLYGEDVQKQRKIADLSYSLGLSLSSKDGRISDVLWNGPAFKAGLAAGMKLIAVNGISFSSDELKDAITAAKGNAKPIDVLIENLDHYETLHIDYHDGLRYPHLERVSGSKDRLSDILAARH</sequence>
<gene>
    <name evidence="3" type="ORF">ELE36_11915</name>
</gene>
<feature type="domain" description="PDZ" evidence="2">
    <location>
        <begin position="515"/>
        <end position="595"/>
    </location>
</feature>
<dbReference type="InterPro" id="IPR036034">
    <property type="entry name" value="PDZ_sf"/>
</dbReference>
<dbReference type="InterPro" id="IPR024191">
    <property type="entry name" value="Peptidase_M61"/>
</dbReference>
<protein>
    <submittedName>
        <fullName evidence="3">M61 family peptidase</fullName>
    </submittedName>
</protein>
<evidence type="ECO:0000259" key="2">
    <source>
        <dbReference type="PROSITE" id="PS50106"/>
    </source>
</evidence>
<dbReference type="OrthoDB" id="9778516at2"/>
<feature type="signal peptide" evidence="1">
    <location>
        <begin position="1"/>
        <end position="22"/>
    </location>
</feature>
<dbReference type="InterPro" id="IPR027268">
    <property type="entry name" value="Peptidase_M4/M1_CTD_sf"/>
</dbReference>
<dbReference type="Gene3D" id="2.30.42.10">
    <property type="match status" value="1"/>
</dbReference>
<dbReference type="PIRSF" id="PIRSF016493">
    <property type="entry name" value="Glycyl_aminpptds"/>
    <property type="match status" value="1"/>
</dbReference>
<evidence type="ECO:0000256" key="1">
    <source>
        <dbReference type="SAM" id="SignalP"/>
    </source>
</evidence>
<dbReference type="InterPro" id="IPR001478">
    <property type="entry name" value="PDZ"/>
</dbReference>
<keyword evidence="4" id="KW-1185">Reference proteome</keyword>
<proteinExistence type="predicted"/>
<dbReference type="Gene3D" id="2.60.40.3650">
    <property type="match status" value="1"/>
</dbReference>
<dbReference type="AlphaFoldDB" id="A0A411HQ97"/>
<feature type="chain" id="PRO_5019169554" evidence="1">
    <location>
        <begin position="23"/>
        <end position="631"/>
    </location>
</feature>
<evidence type="ECO:0000313" key="3">
    <source>
        <dbReference type="EMBL" id="QBB72679.1"/>
    </source>
</evidence>
<dbReference type="Pfam" id="PF05299">
    <property type="entry name" value="Peptidase_M61"/>
    <property type="match status" value="1"/>
</dbReference>
<dbReference type="KEGG" id="xbc:ELE36_11915"/>
<dbReference type="SUPFAM" id="SSF50156">
    <property type="entry name" value="PDZ domain-like"/>
    <property type="match status" value="1"/>
</dbReference>
<name>A0A411HQ97_9GAMM</name>
<evidence type="ECO:0000313" key="4">
    <source>
        <dbReference type="Proteomes" id="UP000291562"/>
    </source>
</evidence>